<dbReference type="AlphaFoldDB" id="A0A061RXN9"/>
<protein>
    <recommendedName>
        <fullName evidence="2">C2HC zinc finger plants domain-containing protein</fullName>
    </recommendedName>
</protein>
<name>A0A061RXN9_9CHLO</name>
<evidence type="ECO:0000256" key="1">
    <source>
        <dbReference type="SAM" id="MobiDB-lite"/>
    </source>
</evidence>
<evidence type="ECO:0000313" key="3">
    <source>
        <dbReference type="EMBL" id="JAC77632.1"/>
    </source>
</evidence>
<accession>A0A061RXN9</accession>
<dbReference type="EMBL" id="GBEZ01007860">
    <property type="protein sequence ID" value="JAC77632.1"/>
    <property type="molecule type" value="Transcribed_RNA"/>
</dbReference>
<organism evidence="3">
    <name type="scientific">Tetraselmis sp. GSL018</name>
    <dbReference type="NCBI Taxonomy" id="582737"/>
    <lineage>
        <taxon>Eukaryota</taxon>
        <taxon>Viridiplantae</taxon>
        <taxon>Chlorophyta</taxon>
        <taxon>core chlorophytes</taxon>
        <taxon>Chlorodendrophyceae</taxon>
        <taxon>Chlorodendrales</taxon>
        <taxon>Chlorodendraceae</taxon>
        <taxon>Tetraselmis</taxon>
    </lineage>
</organism>
<sequence length="164" mass="17213">MSTVAAPVDSQQAQIQHLLHEGRARIHAGDIGGALKCAVAALEAAGGQHMVLPSLREAMRKWHEGTVAAADVSDLSSLLAAISLDPPQFAATAEAPAVPRTDGRAERAHSSPQASPILAETGRAEIADMAMSDGSSYTCPRCGGIVPVVRRHQHEQWWCQLPGA</sequence>
<evidence type="ECO:0000259" key="2">
    <source>
        <dbReference type="Pfam" id="PF25017"/>
    </source>
</evidence>
<feature type="domain" description="C2HC zinc finger plants" evidence="2">
    <location>
        <begin position="115"/>
        <end position="160"/>
    </location>
</feature>
<dbReference type="InterPro" id="IPR056971">
    <property type="entry name" value="Znf-C2HC_3"/>
</dbReference>
<dbReference type="Pfam" id="PF25017">
    <property type="entry name" value="zf-C2HC_3"/>
    <property type="match status" value="1"/>
</dbReference>
<dbReference type="PANTHER" id="PTHR35513:SF1">
    <property type="entry name" value="OS02G0158600 PROTEIN"/>
    <property type="match status" value="1"/>
</dbReference>
<dbReference type="PANTHER" id="PTHR35513">
    <property type="entry name" value="OS02G0158600 PROTEIN"/>
    <property type="match status" value="1"/>
</dbReference>
<gene>
    <name evidence="3" type="ORF">TSPGSL018_17201</name>
</gene>
<reference evidence="3" key="1">
    <citation type="submission" date="2014-05" db="EMBL/GenBank/DDBJ databases">
        <title>The transcriptome of the halophilic microalga Tetraselmis sp. GSL018 isolated from the Great Salt Lake, Utah.</title>
        <authorList>
            <person name="Jinkerson R.E."/>
            <person name="D'Adamo S."/>
            <person name="Posewitz M.C."/>
        </authorList>
    </citation>
    <scope>NUCLEOTIDE SEQUENCE</scope>
    <source>
        <strain evidence="3">GSL018</strain>
    </source>
</reference>
<feature type="region of interest" description="Disordered" evidence="1">
    <location>
        <begin position="93"/>
        <end position="114"/>
    </location>
</feature>
<proteinExistence type="predicted"/>